<organism evidence="1 2">
    <name type="scientific">Takifugu bimaculatus</name>
    <dbReference type="NCBI Taxonomy" id="433685"/>
    <lineage>
        <taxon>Eukaryota</taxon>
        <taxon>Metazoa</taxon>
        <taxon>Chordata</taxon>
        <taxon>Craniata</taxon>
        <taxon>Vertebrata</taxon>
        <taxon>Euteleostomi</taxon>
        <taxon>Actinopterygii</taxon>
        <taxon>Neopterygii</taxon>
        <taxon>Teleostei</taxon>
        <taxon>Neoteleostei</taxon>
        <taxon>Acanthomorphata</taxon>
        <taxon>Eupercaria</taxon>
        <taxon>Tetraodontiformes</taxon>
        <taxon>Tetradontoidea</taxon>
        <taxon>Tetraodontidae</taxon>
        <taxon>Takifugu</taxon>
    </lineage>
</organism>
<dbReference type="Proteomes" id="UP000516260">
    <property type="component" value="Chromosome 12"/>
</dbReference>
<name>A0A4Z2C993_9TELE</name>
<dbReference type="AlphaFoldDB" id="A0A4Z2C993"/>
<dbReference type="EMBL" id="SWLE01000004">
    <property type="protein sequence ID" value="TNN00783.1"/>
    <property type="molecule type" value="Genomic_DNA"/>
</dbReference>
<protein>
    <submittedName>
        <fullName evidence="1">Uncharacterized protein</fullName>
    </submittedName>
</protein>
<reference evidence="1 2" key="1">
    <citation type="submission" date="2019-04" db="EMBL/GenBank/DDBJ databases">
        <title>The sequence and de novo assembly of Takifugu bimaculatus genome using PacBio and Hi-C technologies.</title>
        <authorList>
            <person name="Xu P."/>
            <person name="Liu B."/>
            <person name="Zhou Z."/>
        </authorList>
    </citation>
    <scope>NUCLEOTIDE SEQUENCE [LARGE SCALE GENOMIC DNA]</scope>
    <source>
        <strain evidence="1">TB-2018</strain>
        <tissue evidence="1">Muscle</tissue>
    </source>
</reference>
<proteinExistence type="predicted"/>
<evidence type="ECO:0000313" key="2">
    <source>
        <dbReference type="Proteomes" id="UP000516260"/>
    </source>
</evidence>
<gene>
    <name evidence="1" type="ORF">fugu_012029</name>
</gene>
<comment type="caution">
    <text evidence="1">The sequence shown here is derived from an EMBL/GenBank/DDBJ whole genome shotgun (WGS) entry which is preliminary data.</text>
</comment>
<accession>A0A4Z2C993</accession>
<evidence type="ECO:0000313" key="1">
    <source>
        <dbReference type="EMBL" id="TNN00783.1"/>
    </source>
</evidence>
<sequence length="53" mass="5915">MLGHSETDLTESDSAESSNLNFTFHLQVVAKRWELVTVLRGSDVEQPGILQDL</sequence>
<keyword evidence="2" id="KW-1185">Reference proteome</keyword>